<keyword evidence="1" id="KW-0472">Membrane</keyword>
<evidence type="ECO:0000313" key="3">
    <source>
        <dbReference type="EMBL" id="VAW99379.1"/>
    </source>
</evidence>
<dbReference type="InterPro" id="IPR025263">
    <property type="entry name" value="YhdP_central"/>
</dbReference>
<keyword evidence="1" id="KW-1133">Transmembrane helix</keyword>
<reference evidence="3" key="1">
    <citation type="submission" date="2018-06" db="EMBL/GenBank/DDBJ databases">
        <authorList>
            <person name="Zhirakovskaya E."/>
        </authorList>
    </citation>
    <scope>NUCLEOTIDE SEQUENCE</scope>
</reference>
<evidence type="ECO:0000256" key="1">
    <source>
        <dbReference type="SAM" id="Phobius"/>
    </source>
</evidence>
<keyword evidence="1" id="KW-0812">Transmembrane</keyword>
<accession>A0A3B1AM40</accession>
<gene>
    <name evidence="3" type="ORF">MNBD_GAMMA22-1512</name>
</gene>
<dbReference type="PANTHER" id="PTHR38690">
    <property type="entry name" value="PROTEASE-RELATED"/>
    <property type="match status" value="1"/>
</dbReference>
<protein>
    <recommendedName>
        <fullName evidence="2">YhdP central domain-containing protein</fullName>
    </recommendedName>
</protein>
<feature type="domain" description="YhdP central" evidence="2">
    <location>
        <begin position="965"/>
        <end position="1245"/>
    </location>
</feature>
<dbReference type="PANTHER" id="PTHR38690:SF1">
    <property type="entry name" value="PROTEASE"/>
    <property type="match status" value="1"/>
</dbReference>
<evidence type="ECO:0000259" key="2">
    <source>
        <dbReference type="Pfam" id="PF13116"/>
    </source>
</evidence>
<dbReference type="EMBL" id="UOFS01000039">
    <property type="protein sequence ID" value="VAW99379.1"/>
    <property type="molecule type" value="Genomic_DNA"/>
</dbReference>
<name>A0A3B1AM40_9ZZZZ</name>
<feature type="domain" description="YhdP central" evidence="2">
    <location>
        <begin position="9"/>
        <end position="929"/>
    </location>
</feature>
<feature type="transmembrane region" description="Helical" evidence="1">
    <location>
        <begin position="16"/>
        <end position="35"/>
    </location>
</feature>
<dbReference type="InterPro" id="IPR011836">
    <property type="entry name" value="YhdP"/>
</dbReference>
<proteinExistence type="predicted"/>
<organism evidence="3">
    <name type="scientific">hydrothermal vent metagenome</name>
    <dbReference type="NCBI Taxonomy" id="652676"/>
    <lineage>
        <taxon>unclassified sequences</taxon>
        <taxon>metagenomes</taxon>
        <taxon>ecological metagenomes</taxon>
    </lineage>
</organism>
<dbReference type="Pfam" id="PF13116">
    <property type="entry name" value="YhdP"/>
    <property type="match status" value="2"/>
</dbReference>
<sequence>MNTKHKLSLLLRVRRLLWYFIVIILVVVAISMTLARSLISNVGELRGHIEDLASQYLEQPLRIETFDAKLIGFTPTFIFKNVSLLERSSNKVMVRFKEAKVGLSLFNSIKKRELTPKSFVINGINLVVTQNKNNTFKIQGIDVAEFDPTKNISTEDSNELSNWLFQQDKLKLENSTIHWYNSITDKVLKFSNINLVMNNNEERHTLSGDWQLQSSIAKRFKIELDMNGDILNPASWEGAAYVKGEDVNITKFGIPTNLIPLKPASGIYNFEVWANFKLGQLKEIAGSSNVRHLKFNSSKLNTEIKIDKMSAVWRWDNLADGWALNIDRFHYEVNKKVWPLSRVLVESHHRHQPSSVIDIYIDELDIEDANQFVQKIKLVEQKKLIKLKKIDPKGRISNTHIRFNVADIFSDDFMFQTDFSNITTKPDAYIPGVKNLTGVVSTSNILGSMIVDSNEITIDFPKMFRYKIDVNKLTARLDWRFLNKQWQLSTNNLSLNNNDIELNSNLQILFPEKKSPYIDLQVSFKKGNIASAGKYLPVSIMDQELIDWLDTSLKFGEVKQGGAVLRGRLNEFPYLNYGGKFEVSLESNNFELEYLKDWPKMHSASADIRFTGSGFDINILKAKLLNSNINHANIYINDFTEPKLVISGEIDSTTQDIFKFLINSPIANDSRSIIENFKITGNSKISIDINVPISEEMQKTQSSYYSGSVDIQDSKILFPNVNVEFNDINGMLGFSEKGFNSDNLSATIFDKKAKLRIYSLSKEKTYSHHILVEGAIDSDTIKEKINIPLMENSSGTTKWQGIFNFGYSTPKKQIPASIVVTSDFSGINLDLPSPLYKAKNSKLPISFESQFISNDEFNINLSLDERIKIASSINISENAFKLVSANINFDSNNKIKLNDNIINVSGNIKSVDFSEWQDFIKKLDFGSNKASSDFITRDFKIIFDVDSYYITVIEDDDSTLTDKNKQEVSNVIKSSNIDPRQIPEFSGEIRNIYYGTSKVGTLSFDFEHTSNGFDIKKLNLVSDDYNVSSTGIWHIFPNNNKLSYITKFTNVKFVSTNLGSTLTSLGFQSVLNKGKSNSEMTIWWHDSPFDFSVKKLNAEISVNVSDGEILDIDPKAGRLLGLLSLSNLPRRLFGDFSDIFSSGLSFDTAVGKIRIANGIISTDNIRMTSSPAEIHILGETDLVKRSFNQKIKVIPNLTDTTAVIGGILGGLPALIATKILGGIIDLDKAEMRTYHITGSWEKPIITTIEVPVPEEMSDDDEF</sequence>
<dbReference type="AlphaFoldDB" id="A0A3B1AM40"/>